<dbReference type="Proteomes" id="UP000015920">
    <property type="component" value="Chromosome"/>
</dbReference>
<dbReference type="HOGENOM" id="CLU_012300_1_0_7"/>
<dbReference type="GO" id="GO:0008893">
    <property type="term" value="F:guanosine-3',5'-bis(diphosphate) 3'-diphosphatase activity"/>
    <property type="evidence" value="ECO:0007669"/>
    <property type="project" value="TreeGrafter"/>
</dbReference>
<evidence type="ECO:0000313" key="2">
    <source>
        <dbReference type="EMBL" id="AGT74055.1"/>
    </source>
</evidence>
<dbReference type="InterPro" id="IPR003607">
    <property type="entry name" value="HD/PDEase_dom"/>
</dbReference>
<gene>
    <name evidence="2" type="ORF">HPSA20_0819</name>
</gene>
<dbReference type="CDD" id="cd00077">
    <property type="entry name" value="HDc"/>
    <property type="match status" value="1"/>
</dbReference>
<dbReference type="PATRIC" id="fig|1352356.3.peg.804"/>
<reference evidence="2 3" key="1">
    <citation type="journal article" date="2013" name="Genome Announc.">
        <title>Genome Sequences of Three hpAfrica2 Strains of Helicobacter pylori.</title>
        <authorList>
            <person name="Duncan S.S."/>
            <person name="Bertoli M.T."/>
            <person name="Kersulyte D."/>
            <person name="Valk P.L."/>
            <person name="Tamma S."/>
            <person name="Segal I."/>
            <person name="McClain M.S."/>
            <person name="Cover T.L."/>
            <person name="Berg D.E."/>
        </authorList>
    </citation>
    <scope>NUCLEOTIDE SEQUENCE [LARGE SCALE GENOMIC DNA]</scope>
    <source>
        <strain evidence="2">SouthAfrica20</strain>
    </source>
</reference>
<feature type="domain" description="HD/PDEase" evidence="1">
    <location>
        <begin position="60"/>
        <end position="180"/>
    </location>
</feature>
<dbReference type="PANTHER" id="PTHR21262:SF36">
    <property type="entry name" value="BIFUNCTIONAL (P)PPGPP SYNTHASE_HYDROLASE SPOT"/>
    <property type="match status" value="1"/>
</dbReference>
<dbReference type="FunFam" id="1.10.3210.10:FF:000065">
    <property type="entry name" value="RelA/SpoT family protein"/>
    <property type="match status" value="1"/>
</dbReference>
<evidence type="ECO:0000313" key="3">
    <source>
        <dbReference type="Proteomes" id="UP000015920"/>
    </source>
</evidence>
<dbReference type="Pfam" id="PF13328">
    <property type="entry name" value="HD_4"/>
    <property type="match status" value="1"/>
</dbReference>
<dbReference type="SMART" id="SM00471">
    <property type="entry name" value="HDc"/>
    <property type="match status" value="1"/>
</dbReference>
<evidence type="ECO:0000259" key="1">
    <source>
        <dbReference type="SMART" id="SM00471"/>
    </source>
</evidence>
<dbReference type="GO" id="GO:0015969">
    <property type="term" value="P:guanosine tetraphosphate metabolic process"/>
    <property type="evidence" value="ECO:0007669"/>
    <property type="project" value="TreeGrafter"/>
</dbReference>
<dbReference type="EMBL" id="CP006691">
    <property type="protein sequence ID" value="AGT74055.1"/>
    <property type="molecule type" value="Genomic_DNA"/>
</dbReference>
<sequence length="266" mass="29701">MNEIDKSVDIGFLRILDVIKKVKSPKGGIEVLKTLIDFTPKIENALTLATKSHKGQYRKSGEPYIVHPICVASLVAFCGGDEAMVCSALLHDVVEDTPCKIETIEQEFGQDVANLVDALTKITEIRKEELGVSSQDPRMVVSALTFRKILISAIQDPRALVVKISDRLHNMLTLDALPHDKQVRISKETLAVYAPIASRLGMSSIKNELEDKSFYYIYPEEYKNIKEYLHTNKQSLLLKLNAFASKLEKNFLKAGLAIRISNSLQG</sequence>
<dbReference type="GO" id="GO:0008728">
    <property type="term" value="F:GTP diphosphokinase activity"/>
    <property type="evidence" value="ECO:0007669"/>
    <property type="project" value="TreeGrafter"/>
</dbReference>
<dbReference type="AlphaFoldDB" id="T1U9K3"/>
<proteinExistence type="predicted"/>
<dbReference type="GO" id="GO:0042594">
    <property type="term" value="P:response to starvation"/>
    <property type="evidence" value="ECO:0007669"/>
    <property type="project" value="TreeGrafter"/>
</dbReference>
<dbReference type="SUPFAM" id="SSF109604">
    <property type="entry name" value="HD-domain/PDEase-like"/>
    <property type="match status" value="1"/>
</dbReference>
<dbReference type="KEGG" id="hpys:HPSA20_0819"/>
<dbReference type="Gene3D" id="1.10.3210.10">
    <property type="entry name" value="Hypothetical protein af1432"/>
    <property type="match status" value="1"/>
</dbReference>
<accession>T1U9K3</accession>
<protein>
    <submittedName>
        <fullName evidence="2">HD domain protein</fullName>
    </submittedName>
</protein>
<name>T1U9K3_HELPX</name>
<organism evidence="2 3">
    <name type="scientific">Helicobacter pylori SouthAfrica20</name>
    <dbReference type="NCBI Taxonomy" id="1352356"/>
    <lineage>
        <taxon>Bacteria</taxon>
        <taxon>Pseudomonadati</taxon>
        <taxon>Campylobacterota</taxon>
        <taxon>Epsilonproteobacteria</taxon>
        <taxon>Campylobacterales</taxon>
        <taxon>Helicobacteraceae</taxon>
        <taxon>Helicobacter</taxon>
    </lineage>
</organism>
<dbReference type="GO" id="GO:0005886">
    <property type="term" value="C:plasma membrane"/>
    <property type="evidence" value="ECO:0007669"/>
    <property type="project" value="TreeGrafter"/>
</dbReference>
<dbReference type="PANTHER" id="PTHR21262">
    <property type="entry name" value="GUANOSINE-3',5'-BIS DIPHOSPHATE 3'-PYROPHOSPHOHYDROLASE"/>
    <property type="match status" value="1"/>
</dbReference>